<proteinExistence type="predicted"/>
<keyword evidence="1" id="KW-0472">Membrane</keyword>
<reference evidence="3" key="1">
    <citation type="submission" date="2016-06" db="EMBL/GenBank/DDBJ databases">
        <title>Parallel loss of symbiosis genes in relatives of nitrogen-fixing non-legume Parasponia.</title>
        <authorList>
            <person name="Van Velzen R."/>
            <person name="Holmer R."/>
            <person name="Bu F."/>
            <person name="Rutten L."/>
            <person name="Van Zeijl A."/>
            <person name="Liu W."/>
            <person name="Santuari L."/>
            <person name="Cao Q."/>
            <person name="Sharma T."/>
            <person name="Shen D."/>
            <person name="Roswanjaya Y."/>
            <person name="Wardhani T."/>
            <person name="Kalhor M.S."/>
            <person name="Jansen J."/>
            <person name="Van den Hoogen J."/>
            <person name="Gungor B."/>
            <person name="Hartog M."/>
            <person name="Hontelez J."/>
            <person name="Verver J."/>
            <person name="Yang W.-C."/>
            <person name="Schijlen E."/>
            <person name="Repin R."/>
            <person name="Schilthuizen M."/>
            <person name="Schranz E."/>
            <person name="Heidstra R."/>
            <person name="Miyata K."/>
            <person name="Fedorova E."/>
            <person name="Kohlen W."/>
            <person name="Bisseling T."/>
            <person name="Smit S."/>
            <person name="Geurts R."/>
        </authorList>
    </citation>
    <scope>NUCLEOTIDE SEQUENCE [LARGE SCALE GENOMIC DNA]</scope>
    <source>
        <strain evidence="3">cv. RG33-2</strain>
    </source>
</reference>
<dbReference type="Proteomes" id="UP000237000">
    <property type="component" value="Unassembled WGS sequence"/>
</dbReference>
<dbReference type="InParanoid" id="A0A2P5CME0"/>
<dbReference type="AlphaFoldDB" id="A0A2P5CME0"/>
<name>A0A2P5CME0_TREOI</name>
<keyword evidence="1" id="KW-1133">Transmembrane helix</keyword>
<feature type="transmembrane region" description="Helical" evidence="1">
    <location>
        <begin position="6"/>
        <end position="25"/>
    </location>
</feature>
<evidence type="ECO:0000313" key="3">
    <source>
        <dbReference type="Proteomes" id="UP000237000"/>
    </source>
</evidence>
<comment type="caution">
    <text evidence="2">The sequence shown here is derived from an EMBL/GenBank/DDBJ whole genome shotgun (WGS) entry which is preliminary data.</text>
</comment>
<sequence length="95" mass="10168">MGPGVNYSAAITAFLCIVVVMFRLLSGRNFSSLLGGLPRWSAIINGFLRMFLLGPSRAALHCLLEALPSRPSGSGVSLVPYHLITSLIVWEVLGP</sequence>
<dbReference type="OrthoDB" id="10394904at2759"/>
<accession>A0A2P5CME0</accession>
<gene>
    <name evidence="2" type="ORF">TorRG33x02_279940</name>
</gene>
<keyword evidence="1" id="KW-0812">Transmembrane</keyword>
<evidence type="ECO:0000256" key="1">
    <source>
        <dbReference type="SAM" id="Phobius"/>
    </source>
</evidence>
<organism evidence="2 3">
    <name type="scientific">Trema orientale</name>
    <name type="common">Charcoal tree</name>
    <name type="synonym">Celtis orientalis</name>
    <dbReference type="NCBI Taxonomy" id="63057"/>
    <lineage>
        <taxon>Eukaryota</taxon>
        <taxon>Viridiplantae</taxon>
        <taxon>Streptophyta</taxon>
        <taxon>Embryophyta</taxon>
        <taxon>Tracheophyta</taxon>
        <taxon>Spermatophyta</taxon>
        <taxon>Magnoliopsida</taxon>
        <taxon>eudicotyledons</taxon>
        <taxon>Gunneridae</taxon>
        <taxon>Pentapetalae</taxon>
        <taxon>rosids</taxon>
        <taxon>fabids</taxon>
        <taxon>Rosales</taxon>
        <taxon>Cannabaceae</taxon>
        <taxon>Trema</taxon>
    </lineage>
</organism>
<keyword evidence="3" id="KW-1185">Reference proteome</keyword>
<dbReference type="EMBL" id="JXTC01000349">
    <property type="protein sequence ID" value="PON62220.1"/>
    <property type="molecule type" value="Genomic_DNA"/>
</dbReference>
<protein>
    <submittedName>
        <fullName evidence="2">Uncharacterized protein</fullName>
    </submittedName>
</protein>
<evidence type="ECO:0000313" key="2">
    <source>
        <dbReference type="EMBL" id="PON62220.1"/>
    </source>
</evidence>